<proteinExistence type="predicted"/>
<sequence>MKRMFNIYTPLIFSFLLLFCANPETKKENTTTKTIAKSVEKHPKFNEYWYAGKAEITSYTLSQVRYGEIHTGTAVTIFVTEDFLPKKQVKADYKNDKNIPILKLNSTKKFTTGIYPYSLMTSTFSPIDVNQKAIKISFSSQEWCGNTFVQLNNKNNFQIDFHSYFESNADKKLTLKKHPLENDFWNQLRINPKSITKGRYKVIPSMEYLALHHKEIKAYDAETNLIEKGGFQYFSVYYPELKRKITLKLTKEFPYSIEGWEETTHSRGKKLTTTATKIKTIKSAYWSKNGVADIEERKELGL</sequence>
<keyword evidence="3" id="KW-1185">Reference proteome</keyword>
<dbReference type="EMBL" id="QFFG01000003">
    <property type="protein sequence ID" value="PWG05327.1"/>
    <property type="molecule type" value="Genomic_DNA"/>
</dbReference>
<reference evidence="2 3" key="1">
    <citation type="submission" date="2018-05" db="EMBL/GenBank/DDBJ databases">
        <title>Polaribacter aquimarinus sp. nov., isolated from sediment in a sediment of sea.</title>
        <authorList>
            <person name="Lu D."/>
        </authorList>
    </citation>
    <scope>NUCLEOTIDE SEQUENCE [LARGE SCALE GENOMIC DNA]</scope>
    <source>
        <strain evidence="2 3">ZY113</strain>
    </source>
</reference>
<feature type="signal peptide" evidence="1">
    <location>
        <begin position="1"/>
        <end position="26"/>
    </location>
</feature>
<dbReference type="OrthoDB" id="5496093at2"/>
<evidence type="ECO:0000313" key="2">
    <source>
        <dbReference type="EMBL" id="PWG05327.1"/>
    </source>
</evidence>
<dbReference type="Proteomes" id="UP000245670">
    <property type="component" value="Unassembled WGS sequence"/>
</dbReference>
<protein>
    <submittedName>
        <fullName evidence="2">Septum formation inhibitor Maf</fullName>
    </submittedName>
</protein>
<keyword evidence="1" id="KW-0732">Signal</keyword>
<evidence type="ECO:0000256" key="1">
    <source>
        <dbReference type="SAM" id="SignalP"/>
    </source>
</evidence>
<gene>
    <name evidence="2" type="ORF">DIS07_08815</name>
</gene>
<dbReference type="AlphaFoldDB" id="A0A2U2JAF8"/>
<organism evidence="2 3">
    <name type="scientific">Polaribacter aquimarinus</name>
    <dbReference type="NCBI Taxonomy" id="2100726"/>
    <lineage>
        <taxon>Bacteria</taxon>
        <taxon>Pseudomonadati</taxon>
        <taxon>Bacteroidota</taxon>
        <taxon>Flavobacteriia</taxon>
        <taxon>Flavobacteriales</taxon>
        <taxon>Flavobacteriaceae</taxon>
    </lineage>
</organism>
<feature type="chain" id="PRO_5015525579" evidence="1">
    <location>
        <begin position="27"/>
        <end position="302"/>
    </location>
</feature>
<evidence type="ECO:0000313" key="3">
    <source>
        <dbReference type="Proteomes" id="UP000245670"/>
    </source>
</evidence>
<accession>A0A2U2JAF8</accession>
<comment type="caution">
    <text evidence="2">The sequence shown here is derived from an EMBL/GenBank/DDBJ whole genome shotgun (WGS) entry which is preliminary data.</text>
</comment>
<name>A0A2U2JAF8_9FLAO</name>